<dbReference type="Proteomes" id="UP000053477">
    <property type="component" value="Unassembled WGS sequence"/>
</dbReference>
<dbReference type="STRING" id="27342.A0A0H2RZP4"/>
<dbReference type="InParanoid" id="A0A0H2RZP4"/>
<name>A0A0H2RZP4_9AGAM</name>
<evidence type="ECO:0000259" key="3">
    <source>
        <dbReference type="Pfam" id="PF22215"/>
    </source>
</evidence>
<dbReference type="Pfam" id="PF22215">
    <property type="entry name" value="MLKL_N"/>
    <property type="match status" value="1"/>
</dbReference>
<feature type="region of interest" description="Disordered" evidence="1">
    <location>
        <begin position="92"/>
        <end position="119"/>
    </location>
</feature>
<dbReference type="PANTHER" id="PTHR10098:SF108">
    <property type="entry name" value="TETRATRICOPEPTIDE REPEAT PROTEIN 28"/>
    <property type="match status" value="1"/>
</dbReference>
<dbReference type="InterPro" id="IPR019734">
    <property type="entry name" value="TPR_rpt"/>
</dbReference>
<feature type="domain" description="Mixed lineage kinase" evidence="3">
    <location>
        <begin position="165"/>
        <end position="290"/>
    </location>
</feature>
<dbReference type="InterPro" id="IPR059179">
    <property type="entry name" value="MLKL-like_MCAfunc"/>
</dbReference>
<dbReference type="InterPro" id="IPR011990">
    <property type="entry name" value="TPR-like_helical_dom_sf"/>
</dbReference>
<feature type="region of interest" description="Disordered" evidence="1">
    <location>
        <begin position="1"/>
        <end position="65"/>
    </location>
</feature>
<feature type="compositionally biased region" description="Basic residues" evidence="1">
    <location>
        <begin position="30"/>
        <end position="39"/>
    </location>
</feature>
<dbReference type="GO" id="GO:0007166">
    <property type="term" value="P:cell surface receptor signaling pathway"/>
    <property type="evidence" value="ECO:0007669"/>
    <property type="project" value="InterPro"/>
</dbReference>
<dbReference type="SUPFAM" id="SSF52540">
    <property type="entry name" value="P-loop containing nucleoside triphosphate hydrolases"/>
    <property type="match status" value="1"/>
</dbReference>
<dbReference type="AlphaFoldDB" id="A0A0H2RZP4"/>
<accession>A0A0H2RZP4</accession>
<dbReference type="PANTHER" id="PTHR10098">
    <property type="entry name" value="RAPSYN-RELATED"/>
    <property type="match status" value="1"/>
</dbReference>
<dbReference type="EMBL" id="KQ085908">
    <property type="protein sequence ID" value="KLO17087.1"/>
    <property type="molecule type" value="Genomic_DNA"/>
</dbReference>
<sequence>MMAPPTLRTARKSTADTLVNPSPTTSPKSWFKRFPRPKRSASDGETLASSVASSSSTLPSSPIFHKSLTRSGTVGSIEVGSDVSDEKQIFSPISPQSTFTPPTSPSAQASPGSASTSPQSILKRFGASASNKQGIIIDHAPSTAMVVAKALVTFGEASNIPYLKGVAGLGLLILETAEGVTSNKEDCHRLGKHVCNVIVALDGWRERLGKELDPSQSNCLEQAQSTFEKVLVCIKKLSNPERTYTSRFLRQNDDAQNISQCEKDLQHAVRLFSLRTNLETHQAVTQMGRHLEVHHKEVMQQIETIGALVTSPSSKASQLRLSAQPGTRAYVDSPMPLRSCPKIFHGRDRELERLLDVVCTDSPTRVAVLGPGGVGKSTLVLRLLHHESIAERFGSRRFFIPCDSANSADSLIAVLASHFRLPAYDSDGFSSQALFKEVLSLLSLDDGCSSPRSFDDGYTREEQTILVLDNFESPWEWHESRSEVEELLGRIADLPNLTLVVTLRGLERPRGVAWTKPFLPPLTALDHEASRKIFVDITDYDYPDSPPDGCQDDLDALLDLCGDLPLAVTLMAHLAEVESVQKLLRRWREESTSMLESEGDDRRSNLDMSVMLSLESPRLDSAPDARDLLSILALLPDGVFEDDLDLVAPRIRQAAKCSATLRRTALAYEDENGRLKLLAPIRSFIVNNQSPGPLHLAALESYIWSLVKQTRGIEEGRSREVIPRVASQINNIESIIERTLDDDSSDPRPAVKATVDLAQFHMYTSCGRPRSMDRALCCSRVLNDKALEADCLYMNAFMTHRHEKSNEQVELWLKHAAQLYREIGDATGEAKCLQELSVVCFMHNRKDESYAYVQRAHKMHMAASNLLGQANTLMLLGKHADYNSDLKMAKGFFEESLDISTNKLHNLPLQANCLQQLADGAFFSSRYAEARDLSQRSLDIWEQLDMRHSVHAGESLDCLGSVHHILSRWEDAENCHRRAMRIYRKHDRHDRLANSLLNIAIGHVERGGSQAQVREAERYAKQSLEIFRNLRRNWGIAMCYQCQGDIEMARKDYRAAKSHYEEAYKIFHEAGWKGDEAGCTMKLGDVDFTLSSSASALDSFQRALAMYQEAEEPLGQARCLKRLGDVLSTADLEGAVERYLSAMDKFKEIGLVKEEKECAAKLIDVYWRLGEPELSKKYRRLSLAPLIPS</sequence>
<evidence type="ECO:0000313" key="5">
    <source>
        <dbReference type="Proteomes" id="UP000053477"/>
    </source>
</evidence>
<reference evidence="4 5" key="1">
    <citation type="submission" date="2015-04" db="EMBL/GenBank/DDBJ databases">
        <title>Complete genome sequence of Schizopora paradoxa KUC8140, a cosmopolitan wood degrader in East Asia.</title>
        <authorList>
            <consortium name="DOE Joint Genome Institute"/>
            <person name="Min B."/>
            <person name="Park H."/>
            <person name="Jang Y."/>
            <person name="Kim J.-J."/>
            <person name="Kim K.H."/>
            <person name="Pangilinan J."/>
            <person name="Lipzen A."/>
            <person name="Riley R."/>
            <person name="Grigoriev I.V."/>
            <person name="Spatafora J.W."/>
            <person name="Choi I.-G."/>
        </authorList>
    </citation>
    <scope>NUCLEOTIDE SEQUENCE [LARGE SCALE GENOMIC DNA]</scope>
    <source>
        <strain evidence="4 5">KUC8140</strain>
    </source>
</reference>
<dbReference type="SUPFAM" id="SSF48452">
    <property type="entry name" value="TPR-like"/>
    <property type="match status" value="3"/>
</dbReference>
<evidence type="ECO:0000259" key="2">
    <source>
        <dbReference type="Pfam" id="PF13191"/>
    </source>
</evidence>
<gene>
    <name evidence="4" type="ORF">SCHPADRAFT_179873</name>
</gene>
<feature type="compositionally biased region" description="Low complexity" evidence="1">
    <location>
        <begin position="46"/>
        <end position="62"/>
    </location>
</feature>
<keyword evidence="5" id="KW-1185">Reference proteome</keyword>
<dbReference type="InterPro" id="IPR041664">
    <property type="entry name" value="AAA_16"/>
</dbReference>
<dbReference type="Gene3D" id="3.40.50.300">
    <property type="entry name" value="P-loop containing nucleotide triphosphate hydrolases"/>
    <property type="match status" value="1"/>
</dbReference>
<dbReference type="InterPro" id="IPR036537">
    <property type="entry name" value="Adaptor_Cbl_N_dom_sf"/>
</dbReference>
<proteinExistence type="predicted"/>
<evidence type="ECO:0000256" key="1">
    <source>
        <dbReference type="SAM" id="MobiDB-lite"/>
    </source>
</evidence>
<protein>
    <submittedName>
        <fullName evidence="4">TPR-like protein</fullName>
    </submittedName>
</protein>
<evidence type="ECO:0000313" key="4">
    <source>
        <dbReference type="EMBL" id="KLO17087.1"/>
    </source>
</evidence>
<dbReference type="Pfam" id="PF13191">
    <property type="entry name" value="AAA_16"/>
    <property type="match status" value="1"/>
</dbReference>
<dbReference type="InterPro" id="IPR027417">
    <property type="entry name" value="P-loop_NTPase"/>
</dbReference>
<dbReference type="Pfam" id="PF13424">
    <property type="entry name" value="TPR_12"/>
    <property type="match status" value="1"/>
</dbReference>
<dbReference type="SMART" id="SM00028">
    <property type="entry name" value="TPR"/>
    <property type="match status" value="4"/>
</dbReference>
<dbReference type="OrthoDB" id="431454at2759"/>
<dbReference type="CDD" id="cd21037">
    <property type="entry name" value="MLKL_NTD"/>
    <property type="match status" value="1"/>
</dbReference>
<dbReference type="InterPro" id="IPR054000">
    <property type="entry name" value="MLKL_N"/>
</dbReference>
<organism evidence="4 5">
    <name type="scientific">Schizopora paradoxa</name>
    <dbReference type="NCBI Taxonomy" id="27342"/>
    <lineage>
        <taxon>Eukaryota</taxon>
        <taxon>Fungi</taxon>
        <taxon>Dikarya</taxon>
        <taxon>Basidiomycota</taxon>
        <taxon>Agaricomycotina</taxon>
        <taxon>Agaricomycetes</taxon>
        <taxon>Hymenochaetales</taxon>
        <taxon>Schizoporaceae</taxon>
        <taxon>Schizopora</taxon>
    </lineage>
</organism>
<feature type="compositionally biased region" description="Polar residues" evidence="1">
    <location>
        <begin position="15"/>
        <end position="28"/>
    </location>
</feature>
<dbReference type="Gene3D" id="1.20.930.20">
    <property type="entry name" value="Adaptor protein Cbl, N-terminal domain"/>
    <property type="match status" value="1"/>
</dbReference>
<dbReference type="Gene3D" id="1.25.40.10">
    <property type="entry name" value="Tetratricopeptide repeat domain"/>
    <property type="match status" value="2"/>
</dbReference>
<feature type="domain" description="Orc1-like AAA ATPase" evidence="2">
    <location>
        <begin position="344"/>
        <end position="498"/>
    </location>
</feature>